<evidence type="ECO:0000259" key="2">
    <source>
        <dbReference type="Pfam" id="PF03732"/>
    </source>
</evidence>
<dbReference type="Pfam" id="PF03732">
    <property type="entry name" value="Retrotrans_gag"/>
    <property type="match status" value="3"/>
</dbReference>
<feature type="compositionally biased region" description="Polar residues" evidence="1">
    <location>
        <begin position="108"/>
        <end position="118"/>
    </location>
</feature>
<protein>
    <recommendedName>
        <fullName evidence="2">Retrotransposon gag domain-containing protein</fullName>
    </recommendedName>
</protein>
<organism evidence="3 4">
    <name type="scientific">Brassica cretica</name>
    <name type="common">Mustard</name>
    <dbReference type="NCBI Taxonomy" id="69181"/>
    <lineage>
        <taxon>Eukaryota</taxon>
        <taxon>Viridiplantae</taxon>
        <taxon>Streptophyta</taxon>
        <taxon>Embryophyta</taxon>
        <taxon>Tracheophyta</taxon>
        <taxon>Spermatophyta</taxon>
        <taxon>Magnoliopsida</taxon>
        <taxon>eudicotyledons</taxon>
        <taxon>Gunneridae</taxon>
        <taxon>Pentapetalae</taxon>
        <taxon>rosids</taxon>
        <taxon>malvids</taxon>
        <taxon>Brassicales</taxon>
        <taxon>Brassicaceae</taxon>
        <taxon>Brassiceae</taxon>
        <taxon>Brassica</taxon>
    </lineage>
</organism>
<proteinExistence type="predicted"/>
<keyword evidence="4" id="KW-1185">Reference proteome</keyword>
<sequence>MVTTWAAFKQEFECKYFTLESKRRLQRQFANLVQGDKTVREYESEFMRLRRYVLRGQDDEDTMISNVGVKIGYDGINERNPDSLSETSSLTPHILLQMTSRKDHSARRTGSVQKLAHTNQRSSEENVRRNNNLFGHNQEIPPEEKFPPNRTVRGRLETGDSESSVQGPRPVRRTNPIEPEVHDQPQQGVGMDHTLKMLHDVIARSLQQPQTPHFEGGTDPFQDDQWLRTMEKNFETLTCSEESKKKMAAAFKQEFERNYFTPESKRRLQHQFANLVQGDKTVREYESEFMRLRRHVLRGQDDEETMISNFLFGLKPELENRMAVGNYESLTELVEKAVNVEIGLEAEKAASKKFKQHQEGKYGGNQRSFKGNPGSLSETSSLTPHILLQVTSRKDHSARGTVGAGVDWTSFAKDSFSRYINGRVQTLAHTNQGSSEENVRRNNNLFGHDQEIPPEENFPPNRTVRRRPETDDSESSVQGPKPIRRNNPIEPEVHDQPQQGLRMEHTLKMLHDVIARSLQQPQVQPQPLVPPQPSSLTELVEKAVNVEIGLEAEKAATKKSKQHQEGKYGGNQRSFKVERFPALIFSNASTPHAVNSFSISCVLPFQSCSASGFCVRVSAAILFTVSSSALIFFQFGSRLRSRVLYLLIPKDNPEVKEGSFQVLISPNQSIQDIDAGFWDLTSRYQDEDLEGRKRVPDIGDGFRARIAGPPPASPIEDRGTAILIEDRNRAIPERLCLCGVIVKGLPVSLMFRMTGSCICYIGNPGSLSETSSLAPHILLQVTSRKDHSARGTVGAGPRPVRRNNPIEPEVHDQPQQGVGMEHTLKMLHDVIARSLQQPQVQPQPLMPPKPTVATPMLPLITAMKNMKTPHFDSGRNPFQANQWLRTMEKNFETLTCSEESKKKMAVYYLDKDAAEWWYAAEWWESRDRQVGHLVTTWATFKQEFERKYFTLESKRRLQRQFANLVQGDKTVREYESEFMRLR</sequence>
<dbReference type="EMBL" id="QGKV02000297">
    <property type="protein sequence ID" value="KAF3609366.1"/>
    <property type="molecule type" value="Genomic_DNA"/>
</dbReference>
<dbReference type="Proteomes" id="UP000266723">
    <property type="component" value="Unassembled WGS sequence"/>
</dbReference>
<evidence type="ECO:0000256" key="1">
    <source>
        <dbReference type="SAM" id="MobiDB-lite"/>
    </source>
</evidence>
<dbReference type="PANTHER" id="PTHR35046">
    <property type="entry name" value="ZINC KNUCKLE (CCHC-TYPE) FAMILY PROTEIN"/>
    <property type="match status" value="1"/>
</dbReference>
<feature type="compositionally biased region" description="Polar residues" evidence="1">
    <location>
        <begin position="365"/>
        <end position="380"/>
    </location>
</feature>
<feature type="region of interest" description="Disordered" evidence="1">
    <location>
        <begin position="445"/>
        <end position="498"/>
    </location>
</feature>
<feature type="domain" description="Retrotransposon gag" evidence="2">
    <location>
        <begin position="904"/>
        <end position="981"/>
    </location>
</feature>
<feature type="region of interest" description="Disordered" evidence="1">
    <location>
        <begin position="353"/>
        <end position="380"/>
    </location>
</feature>
<dbReference type="PANTHER" id="PTHR35046:SF19">
    <property type="entry name" value="OS08G0315200 PROTEIN"/>
    <property type="match status" value="1"/>
</dbReference>
<comment type="caution">
    <text evidence="3">The sequence shown here is derived from an EMBL/GenBank/DDBJ whole genome shotgun (WGS) entry which is preliminary data.</text>
</comment>
<feature type="domain" description="Retrotransposon gag" evidence="2">
    <location>
        <begin position="249"/>
        <end position="316"/>
    </location>
</feature>
<feature type="region of interest" description="Disordered" evidence="1">
    <location>
        <begin position="784"/>
        <end position="814"/>
    </location>
</feature>
<evidence type="ECO:0000313" key="3">
    <source>
        <dbReference type="EMBL" id="KAF3609366.1"/>
    </source>
</evidence>
<evidence type="ECO:0000313" key="4">
    <source>
        <dbReference type="Proteomes" id="UP000266723"/>
    </source>
</evidence>
<accession>A0ABQ7F084</accession>
<name>A0ABQ7F084_BRACR</name>
<gene>
    <name evidence="3" type="ORF">DY000_02049390</name>
</gene>
<feature type="region of interest" description="Disordered" evidence="1">
    <location>
        <begin position="99"/>
        <end position="187"/>
    </location>
</feature>
<reference evidence="3 4" key="1">
    <citation type="journal article" date="2020" name="BMC Genomics">
        <title>Intraspecific diversification of the crop wild relative Brassica cretica Lam. using demographic model selection.</title>
        <authorList>
            <person name="Kioukis A."/>
            <person name="Michalopoulou V.A."/>
            <person name="Briers L."/>
            <person name="Pirintsos S."/>
            <person name="Studholme D.J."/>
            <person name="Pavlidis P."/>
            <person name="Sarris P.F."/>
        </authorList>
    </citation>
    <scope>NUCLEOTIDE SEQUENCE [LARGE SCALE GENOMIC DNA]</scope>
    <source>
        <strain evidence="4">cv. PFS-1207/04</strain>
    </source>
</reference>
<dbReference type="InterPro" id="IPR005162">
    <property type="entry name" value="Retrotrans_gag_dom"/>
</dbReference>
<feature type="domain" description="Retrotransposon gag" evidence="2">
    <location>
        <begin position="3"/>
        <end position="65"/>
    </location>
</feature>